<dbReference type="EMBL" id="MU860370">
    <property type="protein sequence ID" value="KAK4234433.1"/>
    <property type="molecule type" value="Genomic_DNA"/>
</dbReference>
<dbReference type="Proteomes" id="UP001303760">
    <property type="component" value="Unassembled WGS sequence"/>
</dbReference>
<reference evidence="1" key="2">
    <citation type="submission" date="2023-05" db="EMBL/GenBank/DDBJ databases">
        <authorList>
            <consortium name="Lawrence Berkeley National Laboratory"/>
            <person name="Steindorff A."/>
            <person name="Hensen N."/>
            <person name="Bonometti L."/>
            <person name="Westerberg I."/>
            <person name="Brannstrom I.O."/>
            <person name="Guillou S."/>
            <person name="Cros-Aarteil S."/>
            <person name="Calhoun S."/>
            <person name="Haridas S."/>
            <person name="Kuo A."/>
            <person name="Mondo S."/>
            <person name="Pangilinan J."/>
            <person name="Riley R."/>
            <person name="Labutti K."/>
            <person name="Andreopoulos B."/>
            <person name="Lipzen A."/>
            <person name="Chen C."/>
            <person name="Yanf M."/>
            <person name="Daum C."/>
            <person name="Ng V."/>
            <person name="Clum A."/>
            <person name="Ohm R."/>
            <person name="Martin F."/>
            <person name="Silar P."/>
            <person name="Natvig D."/>
            <person name="Lalanne C."/>
            <person name="Gautier V."/>
            <person name="Ament-Velasquez S.L."/>
            <person name="Kruys A."/>
            <person name="Hutchinson M.I."/>
            <person name="Powell A.J."/>
            <person name="Barry K."/>
            <person name="Miller A.N."/>
            <person name="Grigoriev I.V."/>
            <person name="Debuchy R."/>
            <person name="Gladieux P."/>
            <person name="Thoren M.H."/>
            <person name="Johannesson H."/>
        </authorList>
    </citation>
    <scope>NUCLEOTIDE SEQUENCE</scope>
    <source>
        <strain evidence="1">CBS 532.94</strain>
    </source>
</reference>
<dbReference type="AlphaFoldDB" id="A0AAN7C2Z3"/>
<sequence>MVRTLNSAYSVIEVWRRLVASADFKVLRAERRALRGRDKYLEADRLFLRWEQEGDKCDGPAYLIVKWILLKLLPTLNLEINTL</sequence>
<name>A0AAN7C2Z3_9PEZI</name>
<protein>
    <submittedName>
        <fullName evidence="1">Uncharacterized protein</fullName>
    </submittedName>
</protein>
<gene>
    <name evidence="1" type="ORF">C8A03DRAFT_37794</name>
</gene>
<evidence type="ECO:0000313" key="2">
    <source>
        <dbReference type="Proteomes" id="UP001303760"/>
    </source>
</evidence>
<proteinExistence type="predicted"/>
<keyword evidence="2" id="KW-1185">Reference proteome</keyword>
<reference evidence="1" key="1">
    <citation type="journal article" date="2023" name="Mol. Phylogenet. Evol.">
        <title>Genome-scale phylogeny and comparative genomics of the fungal order Sordariales.</title>
        <authorList>
            <person name="Hensen N."/>
            <person name="Bonometti L."/>
            <person name="Westerberg I."/>
            <person name="Brannstrom I.O."/>
            <person name="Guillou S."/>
            <person name="Cros-Aarteil S."/>
            <person name="Calhoun S."/>
            <person name="Haridas S."/>
            <person name="Kuo A."/>
            <person name="Mondo S."/>
            <person name="Pangilinan J."/>
            <person name="Riley R."/>
            <person name="LaButti K."/>
            <person name="Andreopoulos B."/>
            <person name="Lipzen A."/>
            <person name="Chen C."/>
            <person name="Yan M."/>
            <person name="Daum C."/>
            <person name="Ng V."/>
            <person name="Clum A."/>
            <person name="Steindorff A."/>
            <person name="Ohm R.A."/>
            <person name="Martin F."/>
            <person name="Silar P."/>
            <person name="Natvig D.O."/>
            <person name="Lalanne C."/>
            <person name="Gautier V."/>
            <person name="Ament-Velasquez S.L."/>
            <person name="Kruys A."/>
            <person name="Hutchinson M.I."/>
            <person name="Powell A.J."/>
            <person name="Barry K."/>
            <person name="Miller A.N."/>
            <person name="Grigoriev I.V."/>
            <person name="Debuchy R."/>
            <person name="Gladieux P."/>
            <person name="Hiltunen Thoren M."/>
            <person name="Johannesson H."/>
        </authorList>
    </citation>
    <scope>NUCLEOTIDE SEQUENCE</scope>
    <source>
        <strain evidence="1">CBS 532.94</strain>
    </source>
</reference>
<organism evidence="1 2">
    <name type="scientific">Achaetomium macrosporum</name>
    <dbReference type="NCBI Taxonomy" id="79813"/>
    <lineage>
        <taxon>Eukaryota</taxon>
        <taxon>Fungi</taxon>
        <taxon>Dikarya</taxon>
        <taxon>Ascomycota</taxon>
        <taxon>Pezizomycotina</taxon>
        <taxon>Sordariomycetes</taxon>
        <taxon>Sordariomycetidae</taxon>
        <taxon>Sordariales</taxon>
        <taxon>Chaetomiaceae</taxon>
        <taxon>Achaetomium</taxon>
    </lineage>
</organism>
<evidence type="ECO:0000313" key="1">
    <source>
        <dbReference type="EMBL" id="KAK4234433.1"/>
    </source>
</evidence>
<comment type="caution">
    <text evidence="1">The sequence shown here is derived from an EMBL/GenBank/DDBJ whole genome shotgun (WGS) entry which is preliminary data.</text>
</comment>
<accession>A0AAN7C2Z3</accession>